<protein>
    <submittedName>
        <fullName evidence="1">Excinuclease ABC subunit UvrB</fullName>
    </submittedName>
</protein>
<accession>A0AC61QIH8</accession>
<keyword evidence="2" id="KW-1185">Reference proteome</keyword>
<evidence type="ECO:0000313" key="1">
    <source>
        <dbReference type="EMBL" id="TDF72770.1"/>
    </source>
</evidence>
<dbReference type="EMBL" id="SMOG01000016">
    <property type="protein sequence ID" value="TDF72770.1"/>
    <property type="molecule type" value="Genomic_DNA"/>
</dbReference>
<proteinExistence type="predicted"/>
<organism evidence="1 2">
    <name type="scientific">Candidatus Syntrophosphaera thermopropionivorans</name>
    <dbReference type="NCBI Taxonomy" id="2593015"/>
    <lineage>
        <taxon>Bacteria</taxon>
        <taxon>Pseudomonadati</taxon>
        <taxon>Candidatus Cloacimonadota</taxon>
        <taxon>Candidatus Cloacimonadia</taxon>
        <taxon>Candidatus Cloacimonadales</taxon>
        <taxon>Candidatus Cloacimonadaceae</taxon>
        <taxon>Candidatus Syntrophosphaera</taxon>
    </lineage>
</organism>
<evidence type="ECO:0000313" key="2">
    <source>
        <dbReference type="Proteomes" id="UP000294588"/>
    </source>
</evidence>
<reference evidence="1" key="1">
    <citation type="submission" date="2019-03" db="EMBL/GenBank/DDBJ databases">
        <title>Candidatus Syntrophosphaera thermopropionivorans: a novel player in syntrophic propionate oxidation during anaerobic digestion.</title>
        <authorList>
            <person name="Dyksma S."/>
        </authorList>
    </citation>
    <scope>NUCLEOTIDE SEQUENCE</scope>
    <source>
        <strain evidence="1">W5</strain>
    </source>
</reference>
<name>A0AC61QIH8_9BACT</name>
<sequence>MGIFKLHSDYLPRGDQPEAIAALTEGLRQNKRYQVLLGVTGSGKTFTIANVIAQFDRPVLVLSHNKTLAAQLYGEFKQLFPENAVEYFISYYDYYQPEAYIPGKDIYIEKDADINEQIDKLRLRATMSLMERRDVIIVASVSCIYGLGVPEDYREALIHLETGMQIERDELLEKLITAHYSRNDIAFERGTFRVRGDIVDIYPAYQEHFVRVEFFADEIVRIEKFHPVTYQSLEEVAEYSVYPAIHFLTNPDRLKRAIASIEAELDERVAYFLSQQKYLEAERLQSRTKFDLEMLTELGYCSGIENYSRHLAGAKPGEPPKCLLDYFPEDFLMVIDESHVTIPQIQGMYAGDYTRKKNLVEYGFRLPSAFDNRPLRFDEFQNYMHNVIFVSATPADYELSLTNGEVVEQVIRPTGLLDPEIEIKPIRNQVDDLIHQIRERVEKNQKVLVMTLTKRMSEDLSQYLQKAGIKSKYLHSEIDSIERAQIIRSLRLGEFDVIVGVNLLREGLDLPEVSLVAILDADKTGFLRSTRSLIQISGRAARNVDGKVVLYADEITDAIKKTLEETNRRRAKQLAYNQKHGITPQSISKTIQQIMESTAIAEGYDAMEKKAKSNHFRKEDFYEYLELDNKEKLLQILKKEMKQAAAKLDFERAAELRDTIAELEKPAES</sequence>
<comment type="caution">
    <text evidence="1">The sequence shown here is derived from an EMBL/GenBank/DDBJ whole genome shotgun (WGS) entry which is preliminary data.</text>
</comment>
<gene>
    <name evidence="1" type="primary">uvrB</name>
    <name evidence="1" type="ORF">E0946_05255</name>
</gene>
<dbReference type="Proteomes" id="UP000294588">
    <property type="component" value="Unassembled WGS sequence"/>
</dbReference>